<accession>A0A9D2L089</accession>
<comment type="PTM">
    <text evidence="6">Phosphorylated by CheA. Phosphorylation of the N-terminal regulatory domain activates the methylesterase activity.</text>
</comment>
<dbReference type="SUPFAM" id="SSF52172">
    <property type="entry name" value="CheY-like"/>
    <property type="match status" value="1"/>
</dbReference>
<dbReference type="InterPro" id="IPR008248">
    <property type="entry name" value="CheB-like"/>
</dbReference>
<keyword evidence="6 8" id="KW-0597">Phosphoprotein</keyword>
<dbReference type="Pfam" id="PF01339">
    <property type="entry name" value="CheB_methylest"/>
    <property type="match status" value="1"/>
</dbReference>
<keyword evidence="3 6" id="KW-0378">Hydrolase</keyword>
<dbReference type="PANTHER" id="PTHR42872">
    <property type="entry name" value="PROTEIN-GLUTAMATE METHYLESTERASE/PROTEIN-GLUTAMINE GLUTAMINASE"/>
    <property type="match status" value="1"/>
</dbReference>
<evidence type="ECO:0000313" key="11">
    <source>
        <dbReference type="EMBL" id="HJA93388.1"/>
    </source>
</evidence>
<dbReference type="Pfam" id="PF00072">
    <property type="entry name" value="Response_reg"/>
    <property type="match status" value="1"/>
</dbReference>
<dbReference type="HAMAP" id="MF_00099">
    <property type="entry name" value="CheB_chemtxs"/>
    <property type="match status" value="1"/>
</dbReference>
<dbReference type="GO" id="GO:0050568">
    <property type="term" value="F:protein-glutamine glutaminase activity"/>
    <property type="evidence" value="ECO:0007669"/>
    <property type="project" value="UniProtKB-UniRule"/>
</dbReference>
<dbReference type="PROSITE" id="PS50110">
    <property type="entry name" value="RESPONSE_REGULATORY"/>
    <property type="match status" value="1"/>
</dbReference>
<keyword evidence="1 6" id="KW-0963">Cytoplasm</keyword>
<evidence type="ECO:0000256" key="5">
    <source>
        <dbReference type="ARBA" id="ARBA00048267"/>
    </source>
</evidence>
<evidence type="ECO:0000256" key="3">
    <source>
        <dbReference type="ARBA" id="ARBA00022801"/>
    </source>
</evidence>
<protein>
    <recommendedName>
        <fullName evidence="6">Protein-glutamate methylesterase/protein-glutamine glutaminase</fullName>
        <ecNumber evidence="6">3.1.1.61</ecNumber>
        <ecNumber evidence="6">3.5.1.44</ecNumber>
    </recommendedName>
</protein>
<dbReference type="InterPro" id="IPR001789">
    <property type="entry name" value="Sig_transdc_resp-reg_receiver"/>
</dbReference>
<proteinExistence type="inferred from homology"/>
<dbReference type="EMBL" id="DWYY01000108">
    <property type="protein sequence ID" value="HJA93388.1"/>
    <property type="molecule type" value="Genomic_DNA"/>
</dbReference>
<keyword evidence="2 6" id="KW-0145">Chemotaxis</keyword>
<evidence type="ECO:0000256" key="8">
    <source>
        <dbReference type="PROSITE-ProRule" id="PRU00169"/>
    </source>
</evidence>
<dbReference type="SUPFAM" id="SSF52738">
    <property type="entry name" value="Methylesterase CheB, C-terminal domain"/>
    <property type="match status" value="1"/>
</dbReference>
<dbReference type="PANTHER" id="PTHR42872:SF6">
    <property type="entry name" value="PROTEIN-GLUTAMATE METHYLESTERASE_PROTEIN-GLUTAMINE GLUTAMINASE"/>
    <property type="match status" value="1"/>
</dbReference>
<dbReference type="Proteomes" id="UP000886858">
    <property type="component" value="Unassembled WGS sequence"/>
</dbReference>
<feature type="active site" evidence="6 7">
    <location>
        <position position="181"/>
    </location>
</feature>
<comment type="catalytic activity">
    <reaction evidence="6">
        <text>L-glutaminyl-[protein] + H2O = L-glutamyl-[protein] + NH4(+)</text>
        <dbReference type="Rhea" id="RHEA:16441"/>
        <dbReference type="Rhea" id="RHEA-COMP:10207"/>
        <dbReference type="Rhea" id="RHEA-COMP:10208"/>
        <dbReference type="ChEBI" id="CHEBI:15377"/>
        <dbReference type="ChEBI" id="CHEBI:28938"/>
        <dbReference type="ChEBI" id="CHEBI:29973"/>
        <dbReference type="ChEBI" id="CHEBI:30011"/>
        <dbReference type="EC" id="3.5.1.44"/>
    </reaction>
</comment>
<gene>
    <name evidence="6" type="primary">cheB</name>
    <name evidence="11" type="ORF">H9717_09800</name>
</gene>
<feature type="active site" evidence="6 7">
    <location>
        <position position="303"/>
    </location>
</feature>
<evidence type="ECO:0000256" key="7">
    <source>
        <dbReference type="PROSITE-ProRule" id="PRU00050"/>
    </source>
</evidence>
<dbReference type="PROSITE" id="PS50122">
    <property type="entry name" value="CHEB"/>
    <property type="match status" value="1"/>
</dbReference>
<comment type="subcellular location">
    <subcellularLocation>
        <location evidence="6">Cytoplasm</location>
    </subcellularLocation>
</comment>
<dbReference type="SMART" id="SM00448">
    <property type="entry name" value="REC"/>
    <property type="match status" value="1"/>
</dbReference>
<feature type="domain" description="CheB-type methylesterase" evidence="10">
    <location>
        <begin position="169"/>
        <end position="361"/>
    </location>
</feature>
<evidence type="ECO:0000259" key="10">
    <source>
        <dbReference type="PROSITE" id="PS50122"/>
    </source>
</evidence>
<dbReference type="InterPro" id="IPR011006">
    <property type="entry name" value="CheY-like_superfamily"/>
</dbReference>
<name>A0A9D2L089_9FIRM</name>
<evidence type="ECO:0000256" key="6">
    <source>
        <dbReference type="HAMAP-Rule" id="MF_00099"/>
    </source>
</evidence>
<evidence type="ECO:0000256" key="2">
    <source>
        <dbReference type="ARBA" id="ARBA00022500"/>
    </source>
</evidence>
<reference evidence="11" key="1">
    <citation type="journal article" date="2021" name="PeerJ">
        <title>Extensive microbial diversity within the chicken gut microbiome revealed by metagenomics and culture.</title>
        <authorList>
            <person name="Gilroy R."/>
            <person name="Ravi A."/>
            <person name="Getino M."/>
            <person name="Pursley I."/>
            <person name="Horton D.L."/>
            <person name="Alikhan N.F."/>
            <person name="Baker D."/>
            <person name="Gharbi K."/>
            <person name="Hall N."/>
            <person name="Watson M."/>
            <person name="Adriaenssens E.M."/>
            <person name="Foster-Nyarko E."/>
            <person name="Jarju S."/>
            <person name="Secka A."/>
            <person name="Antonio M."/>
            <person name="Oren A."/>
            <person name="Chaudhuri R.R."/>
            <person name="La Ragione R."/>
            <person name="Hildebrand F."/>
            <person name="Pallen M.J."/>
        </authorList>
    </citation>
    <scope>NUCLEOTIDE SEQUENCE</scope>
    <source>
        <strain evidence="11">CHK179-7159</strain>
    </source>
</reference>
<comment type="function">
    <text evidence="4">May play the central regulatory role in sporulation. It may be an element of the effector pathway responsible for the activation of sporulation genes in response to nutritional stress. Spo0A may act in concert with spo0H (a sigma factor) to control the expression of some genes that are critical to the sporulation process.</text>
</comment>
<dbReference type="GO" id="GO:0005737">
    <property type="term" value="C:cytoplasm"/>
    <property type="evidence" value="ECO:0007669"/>
    <property type="project" value="UniProtKB-SubCell"/>
</dbReference>
<evidence type="ECO:0000313" key="12">
    <source>
        <dbReference type="Proteomes" id="UP000886858"/>
    </source>
</evidence>
<dbReference type="CDD" id="cd17541">
    <property type="entry name" value="REC_CheB-like"/>
    <property type="match status" value="1"/>
</dbReference>
<evidence type="ECO:0000256" key="1">
    <source>
        <dbReference type="ARBA" id="ARBA00022490"/>
    </source>
</evidence>
<dbReference type="NCBIfam" id="NF001965">
    <property type="entry name" value="PRK00742.1"/>
    <property type="match status" value="1"/>
</dbReference>
<evidence type="ECO:0000256" key="4">
    <source>
        <dbReference type="ARBA" id="ARBA00024867"/>
    </source>
</evidence>
<feature type="modified residue" description="4-aspartylphosphate" evidence="6 8">
    <location>
        <position position="59"/>
    </location>
</feature>
<reference evidence="11" key="2">
    <citation type="submission" date="2021-04" db="EMBL/GenBank/DDBJ databases">
        <authorList>
            <person name="Gilroy R."/>
        </authorList>
    </citation>
    <scope>NUCLEOTIDE SEQUENCE</scope>
    <source>
        <strain evidence="11">CHK179-7159</strain>
    </source>
</reference>
<dbReference type="Gene3D" id="3.40.50.180">
    <property type="entry name" value="Methylesterase CheB, C-terminal domain"/>
    <property type="match status" value="1"/>
</dbReference>
<dbReference type="Gene3D" id="3.40.50.2300">
    <property type="match status" value="1"/>
</dbReference>
<feature type="active site" evidence="6 7">
    <location>
        <position position="207"/>
    </location>
</feature>
<comment type="similarity">
    <text evidence="6">Belongs to the CheB family.</text>
</comment>
<dbReference type="GO" id="GO:0006935">
    <property type="term" value="P:chemotaxis"/>
    <property type="evidence" value="ECO:0007669"/>
    <property type="project" value="UniProtKB-UniRule"/>
</dbReference>
<dbReference type="InterPro" id="IPR035909">
    <property type="entry name" value="CheB_C"/>
</dbReference>
<dbReference type="EC" id="3.5.1.44" evidence="6"/>
<dbReference type="AlphaFoldDB" id="A0A9D2L089"/>
<dbReference type="EC" id="3.1.1.61" evidence="6"/>
<feature type="domain" description="Response regulatory" evidence="9">
    <location>
        <begin position="7"/>
        <end position="121"/>
    </location>
</feature>
<dbReference type="InterPro" id="IPR000673">
    <property type="entry name" value="Sig_transdc_resp-reg_Me-estase"/>
</dbReference>
<sequence>MRDQALNILVVDDSLVFCRFLTSVIPTLNPRFHVMGYALNTTLALQAIRRQRPDIITMDVEMPGENGIDFLKRLLPEYPIPVILVSSLNMNVLEALSCGAVDFLRKPDMSAPNSRENFTRQLLTKLLIASRAHVRCPFAIPPAGSKMETEGKTGRTSPFSAWQLPDASPFLDRTIIAIGASTGGTEATLEVLRRLPANTPGIVVTQHMPEGFTAMYAQRLDRLCQMKVKEAVNGDRIRRGQVLIAPGNQQMRVVRVGNTYTVSCFAGQKVNGHRPSVDVLFDSMASSAASDGIGIILTGMGSDGAKGLLKMRQAGAYTIGQDKASCVVYGMPMVANDIGAVAIQASCSNIPNVLLNFLKKNA</sequence>
<comment type="domain">
    <text evidence="6">Contains a C-terminal catalytic domain, and an N-terminal region which modulates catalytic activity.</text>
</comment>
<comment type="catalytic activity">
    <reaction evidence="5 6">
        <text>[protein]-L-glutamate 5-O-methyl ester + H2O = L-glutamyl-[protein] + methanol + H(+)</text>
        <dbReference type="Rhea" id="RHEA:23236"/>
        <dbReference type="Rhea" id="RHEA-COMP:10208"/>
        <dbReference type="Rhea" id="RHEA-COMP:10311"/>
        <dbReference type="ChEBI" id="CHEBI:15377"/>
        <dbReference type="ChEBI" id="CHEBI:15378"/>
        <dbReference type="ChEBI" id="CHEBI:17790"/>
        <dbReference type="ChEBI" id="CHEBI:29973"/>
        <dbReference type="ChEBI" id="CHEBI:82795"/>
        <dbReference type="EC" id="3.1.1.61"/>
    </reaction>
</comment>
<dbReference type="GO" id="GO:0000156">
    <property type="term" value="F:phosphorelay response regulator activity"/>
    <property type="evidence" value="ECO:0007669"/>
    <property type="project" value="InterPro"/>
</dbReference>
<comment type="caution">
    <text evidence="11">The sequence shown here is derived from an EMBL/GenBank/DDBJ whole genome shotgun (WGS) entry which is preliminary data.</text>
</comment>
<organism evidence="11 12">
    <name type="scientific">Candidatus Eisenbergiella merdipullorum</name>
    <dbReference type="NCBI Taxonomy" id="2838553"/>
    <lineage>
        <taxon>Bacteria</taxon>
        <taxon>Bacillati</taxon>
        <taxon>Bacillota</taxon>
        <taxon>Clostridia</taxon>
        <taxon>Lachnospirales</taxon>
        <taxon>Lachnospiraceae</taxon>
        <taxon>Eisenbergiella</taxon>
    </lineage>
</organism>
<comment type="function">
    <text evidence="6">Involved in chemotaxis. Part of a chemotaxis signal transduction system that modulates chemotaxis in response to various stimuli. Catalyzes the demethylation of specific methylglutamate residues introduced into the chemoreceptors (methyl-accepting chemotaxis proteins or MCP) by CheR. Also mediates the irreversible deamidation of specific glutamine residues to glutamic acid.</text>
</comment>
<dbReference type="GO" id="GO:0008984">
    <property type="term" value="F:protein-glutamate methylesterase activity"/>
    <property type="evidence" value="ECO:0007669"/>
    <property type="project" value="UniProtKB-UniRule"/>
</dbReference>
<evidence type="ECO:0000259" key="9">
    <source>
        <dbReference type="PROSITE" id="PS50110"/>
    </source>
</evidence>
<dbReference type="PIRSF" id="PIRSF000876">
    <property type="entry name" value="RR_chemtxs_CheB"/>
    <property type="match status" value="1"/>
</dbReference>
<dbReference type="CDD" id="cd16432">
    <property type="entry name" value="CheB_Rec"/>
    <property type="match status" value="1"/>
</dbReference>